<organism evidence="2 3">
    <name type="scientific">Sediminicola luteus</name>
    <dbReference type="NCBI Taxonomy" id="319238"/>
    <lineage>
        <taxon>Bacteria</taxon>
        <taxon>Pseudomonadati</taxon>
        <taxon>Bacteroidota</taxon>
        <taxon>Flavobacteriia</taxon>
        <taxon>Flavobacteriales</taxon>
        <taxon>Flavobacteriaceae</taxon>
        <taxon>Sediminicola</taxon>
    </lineage>
</organism>
<protein>
    <submittedName>
        <fullName evidence="2">Uncharacterized protein</fullName>
    </submittedName>
</protein>
<feature type="transmembrane region" description="Helical" evidence="1">
    <location>
        <begin position="5"/>
        <end position="22"/>
    </location>
</feature>
<proteinExistence type="predicted"/>
<keyword evidence="1" id="KW-0812">Transmembrane</keyword>
<keyword evidence="1" id="KW-0472">Membrane</keyword>
<name>A0A2A4G4X8_9FLAO</name>
<evidence type="ECO:0000313" key="3">
    <source>
        <dbReference type="Proteomes" id="UP000219559"/>
    </source>
</evidence>
<comment type="caution">
    <text evidence="2">The sequence shown here is derived from an EMBL/GenBank/DDBJ whole genome shotgun (WGS) entry which is preliminary data.</text>
</comment>
<keyword evidence="3" id="KW-1185">Reference proteome</keyword>
<evidence type="ECO:0000256" key="1">
    <source>
        <dbReference type="SAM" id="Phobius"/>
    </source>
</evidence>
<gene>
    <name evidence="2" type="ORF">B7P33_12280</name>
</gene>
<reference evidence="2 3" key="1">
    <citation type="submission" date="2017-04" db="EMBL/GenBank/DDBJ databases">
        <title>A new member of the family Flavobacteriaceae isolated from ascidians.</title>
        <authorList>
            <person name="Chen L."/>
        </authorList>
    </citation>
    <scope>NUCLEOTIDE SEQUENCE [LARGE SCALE GENOMIC DNA]</scope>
    <source>
        <strain evidence="2 3">HQA918</strain>
    </source>
</reference>
<accession>A0A2A4G4X8</accession>
<dbReference type="EMBL" id="NBWU01000004">
    <property type="protein sequence ID" value="PCE64019.1"/>
    <property type="molecule type" value="Genomic_DNA"/>
</dbReference>
<dbReference type="Proteomes" id="UP000219559">
    <property type="component" value="Unassembled WGS sequence"/>
</dbReference>
<feature type="transmembrane region" description="Helical" evidence="1">
    <location>
        <begin position="37"/>
        <end position="56"/>
    </location>
</feature>
<dbReference type="AlphaFoldDB" id="A0A2A4G4X8"/>
<keyword evidence="1" id="KW-1133">Transmembrane helix</keyword>
<sequence length="64" mass="7691">MKKIPLVIAAIVCMGYIIHSLFDIDRTVEFLAFEMNIWLYRLFWFFLLILTLPGLLKNVRRNPY</sequence>
<evidence type="ECO:0000313" key="2">
    <source>
        <dbReference type="EMBL" id="PCE64019.1"/>
    </source>
</evidence>